<evidence type="ECO:0000313" key="2">
    <source>
        <dbReference type="Proteomes" id="UP000265618"/>
    </source>
</evidence>
<dbReference type="InterPro" id="IPR023393">
    <property type="entry name" value="START-like_dom_sf"/>
</dbReference>
<dbReference type="Gene3D" id="3.30.530.20">
    <property type="match status" value="1"/>
</dbReference>
<dbReference type="Proteomes" id="UP000265618">
    <property type="component" value="Unassembled WGS sequence"/>
</dbReference>
<name>A0A9K3CZX5_9EUKA</name>
<reference evidence="1 2" key="1">
    <citation type="journal article" date="2018" name="PLoS ONE">
        <title>The draft genome of Kipferlia bialata reveals reductive genome evolution in fornicate parasites.</title>
        <authorList>
            <person name="Tanifuji G."/>
            <person name="Takabayashi S."/>
            <person name="Kume K."/>
            <person name="Takagi M."/>
            <person name="Nakayama T."/>
            <person name="Kamikawa R."/>
            <person name="Inagaki Y."/>
            <person name="Hashimoto T."/>
        </authorList>
    </citation>
    <scope>NUCLEOTIDE SEQUENCE [LARGE SCALE GENOMIC DNA]</scope>
    <source>
        <strain evidence="1">NY0173</strain>
    </source>
</reference>
<dbReference type="AlphaFoldDB" id="A0A9K3CZX5"/>
<organism evidence="1 2">
    <name type="scientific">Kipferlia bialata</name>
    <dbReference type="NCBI Taxonomy" id="797122"/>
    <lineage>
        <taxon>Eukaryota</taxon>
        <taxon>Metamonada</taxon>
        <taxon>Carpediemonas-like organisms</taxon>
        <taxon>Kipferlia</taxon>
    </lineage>
</organism>
<accession>A0A9K3CZX5</accession>
<keyword evidence="2" id="KW-1185">Reference proteome</keyword>
<dbReference type="EMBL" id="BDIP01001726">
    <property type="protein sequence ID" value="GIQ85015.1"/>
    <property type="molecule type" value="Genomic_DNA"/>
</dbReference>
<proteinExistence type="predicted"/>
<protein>
    <submittedName>
        <fullName evidence="1">Uncharacterized protein</fullName>
    </submittedName>
</protein>
<dbReference type="SUPFAM" id="SSF55961">
    <property type="entry name" value="Bet v1-like"/>
    <property type="match status" value="1"/>
</dbReference>
<comment type="caution">
    <text evidence="1">The sequence shown here is derived from an EMBL/GenBank/DDBJ whole genome shotgun (WGS) entry which is preliminary data.</text>
</comment>
<evidence type="ECO:0000313" key="1">
    <source>
        <dbReference type="EMBL" id="GIQ85015.1"/>
    </source>
</evidence>
<feature type="non-terminal residue" evidence="1">
    <location>
        <position position="1"/>
    </location>
</feature>
<gene>
    <name evidence="1" type="ORF">KIPB_006621</name>
</gene>
<sequence length="129" mass="14543">MTADTYTTALVAAEERCRTYIRSLPWKQDETRDEVEIFLSPVSGSKFNAVLGKGLISSPIDRVMESINNLELSREEGEKLDQDVKYRHVLETLDNEGLVLYMEMGGSKIVKARSFVIARSVKREDSGVI</sequence>